<dbReference type="RefSeq" id="WP_155921924.1">
    <property type="nucleotide sequence ID" value="NZ_MF600313.1"/>
</dbReference>
<reference evidence="1" key="1">
    <citation type="journal article" date="2018" name="Front. Microbiol.">
        <title>Beyond the Limits: tRNA Array Units in Mycobacterium Genomes.</title>
        <authorList>
            <person name="Morgado S.M."/>
            <person name="Vicente A.C."/>
        </authorList>
    </citation>
    <scope>NUCLEOTIDE SEQUENCE</scope>
    <source>
        <strain evidence="1">CBMA 213</strain>
        <plasmid evidence="1">pCBMA213_1</plasmid>
    </source>
</reference>
<geneLocation type="plasmid" evidence="1">
    <name>pCBMA213_1</name>
</geneLocation>
<evidence type="ECO:0000313" key="1">
    <source>
        <dbReference type="EMBL" id="AVN58476.1"/>
    </source>
</evidence>
<dbReference type="EMBL" id="MF600313">
    <property type="protein sequence ID" value="AVN58476.1"/>
    <property type="molecule type" value="Genomic_DNA"/>
</dbReference>
<organism evidence="1">
    <name type="scientific">Mycolicibacterium sp. CBMA 213</name>
    <dbReference type="NCBI Taxonomy" id="1968788"/>
    <lineage>
        <taxon>Bacteria</taxon>
        <taxon>Bacillati</taxon>
        <taxon>Actinomycetota</taxon>
        <taxon>Actinomycetes</taxon>
        <taxon>Mycobacteriales</taxon>
        <taxon>Mycobacteriaceae</taxon>
        <taxon>Mycolicibacterium</taxon>
    </lineage>
</organism>
<name>A0A343VRF2_9MYCO</name>
<dbReference type="AlphaFoldDB" id="A0A343VRF2"/>
<gene>
    <name evidence="1" type="ORF">B5P44_p00181</name>
</gene>
<proteinExistence type="predicted"/>
<protein>
    <submittedName>
        <fullName evidence="1">Uncharacterized protein</fullName>
    </submittedName>
</protein>
<sequence length="110" mass="12133">MPTWVTRYWLTIDDTGTPGIGHDTVERLLDNHSAGTTFWIDVDTPMAGSDPNRAGLNNSDGAALLLRVEFTGNRTLRHASRDDDEARHPEAFKSGGYIDVAEVQIVTVHE</sequence>
<keyword evidence="1" id="KW-0614">Plasmid</keyword>
<accession>A0A343VRF2</accession>